<proteinExistence type="predicted"/>
<dbReference type="CDD" id="cd06530">
    <property type="entry name" value="S26_SPase_I"/>
    <property type="match status" value="1"/>
</dbReference>
<gene>
    <name evidence="1" type="primary">SEC11</name>
    <name evidence="1" type="synonym">sipW</name>
</gene>
<evidence type="ECO:0000313" key="1">
    <source>
        <dbReference type="EMBL" id="AIF00270.1"/>
    </source>
</evidence>
<dbReference type="AlphaFoldDB" id="A0A075GA67"/>
<dbReference type="EMBL" id="KF900586">
    <property type="protein sequence ID" value="AIF00270.1"/>
    <property type="molecule type" value="Genomic_DNA"/>
</dbReference>
<dbReference type="InterPro" id="IPR019533">
    <property type="entry name" value="Peptidase_S26"/>
</dbReference>
<dbReference type="GO" id="GO:0006465">
    <property type="term" value="P:signal peptide processing"/>
    <property type="evidence" value="ECO:0007669"/>
    <property type="project" value="InterPro"/>
</dbReference>
<accession>A0A075GA67</accession>
<name>A0A075GA67_9EURY</name>
<organism evidence="1">
    <name type="scientific">uncultured marine group II/III euryarchaeote KM3_12_H02</name>
    <dbReference type="NCBI Taxonomy" id="1457861"/>
    <lineage>
        <taxon>Archaea</taxon>
        <taxon>Methanobacteriati</taxon>
        <taxon>Methanobacteriota</taxon>
        <taxon>environmental samples</taxon>
    </lineage>
</organism>
<reference evidence="1" key="1">
    <citation type="journal article" date="2014" name="Genome Biol. Evol.">
        <title>Pangenome evidence for extensive interdomain horizontal transfer affecting lineage core and shell genes in uncultured planktonic thaumarchaeota and euryarchaeota.</title>
        <authorList>
            <person name="Deschamps P."/>
            <person name="Zivanovic Y."/>
            <person name="Moreira D."/>
            <person name="Rodriguez-Valera F."/>
            <person name="Lopez-Garcia P."/>
        </authorList>
    </citation>
    <scope>NUCLEOTIDE SEQUENCE</scope>
</reference>
<dbReference type="InterPro" id="IPR036286">
    <property type="entry name" value="LexA/Signal_pep-like_sf"/>
</dbReference>
<sequence>MATPLGWIREALLAIGLISLLVIGLWATTGSIPPMVVVESSSMMHDSEGEVGAIDPGDLVLVMSTSRRTNIVSMAEAMEEGGEWEGWESHGKPGDVIIFKKNGGIDTPVIHRVILEAVANDTVTPTNRSLQLCPQGSSWDPISIDADGQAGTCVLTWDAPGTTVLNQASINWSFDNVECPSNPHGLMVQEWDPGHAGYLTLGDNNRCDVDQGSQAYPLAGGLTDENGNRVTAVRSDWVVGVAGAELPWLGAVKLAASSNSAQVTGHSWRMLGATAVILLLGTFVVEQATERLLIGAPEIAQANKEQEKNTEEE</sequence>
<dbReference type="GO" id="GO:0004252">
    <property type="term" value="F:serine-type endopeptidase activity"/>
    <property type="evidence" value="ECO:0007669"/>
    <property type="project" value="InterPro"/>
</dbReference>
<protein>
    <submittedName>
        <fullName evidence="1">Signal peptidase I (SEC11, sipW)</fullName>
    </submittedName>
</protein>
<dbReference type="SUPFAM" id="SSF51306">
    <property type="entry name" value="LexA/Signal peptidase"/>
    <property type="match status" value="1"/>
</dbReference>